<comment type="caution">
    <text evidence="5">The sequence shown here is derived from an EMBL/GenBank/DDBJ whole genome shotgun (WGS) entry which is preliminary data.</text>
</comment>
<protein>
    <submittedName>
        <fullName evidence="5">Methyltransferase domain-containing protein</fullName>
    </submittedName>
</protein>
<dbReference type="InterPro" id="IPR029063">
    <property type="entry name" value="SAM-dependent_MTases_sf"/>
</dbReference>
<dbReference type="AlphaFoldDB" id="A0A6P0U7G6"/>
<gene>
    <name evidence="5" type="ORF">GWK09_00975</name>
</gene>
<name>A0A6P0U7G6_9FLAO</name>
<evidence type="ECO:0000256" key="3">
    <source>
        <dbReference type="ARBA" id="ARBA00022679"/>
    </source>
</evidence>
<reference evidence="5 6" key="1">
    <citation type="submission" date="2020-01" db="EMBL/GenBank/DDBJ databases">
        <title>Muriicola jejuensis KCTC 22299.</title>
        <authorList>
            <person name="Wang G."/>
        </authorList>
    </citation>
    <scope>NUCLEOTIDE SEQUENCE [LARGE SCALE GENOMIC DNA]</scope>
    <source>
        <strain evidence="5 6">KCTC 22299</strain>
    </source>
</reference>
<keyword evidence="3 5" id="KW-0808">Transferase</keyword>
<keyword evidence="4" id="KW-0949">S-adenosyl-L-methionine</keyword>
<dbReference type="Gene3D" id="3.40.50.150">
    <property type="entry name" value="Vaccinia Virus protein VP39"/>
    <property type="match status" value="1"/>
</dbReference>
<dbReference type="CDD" id="cd02440">
    <property type="entry name" value="AdoMet_MTases"/>
    <property type="match status" value="1"/>
</dbReference>
<keyword evidence="6" id="KW-1185">Reference proteome</keyword>
<dbReference type="GO" id="GO:0032259">
    <property type="term" value="P:methylation"/>
    <property type="evidence" value="ECO:0007669"/>
    <property type="project" value="UniProtKB-KW"/>
</dbReference>
<accession>A0A6P0U7G6</accession>
<dbReference type="PANTHER" id="PTHR32183">
    <property type="match status" value="1"/>
</dbReference>
<proteinExistence type="predicted"/>
<keyword evidence="2 5" id="KW-0489">Methyltransferase</keyword>
<evidence type="ECO:0000313" key="5">
    <source>
        <dbReference type="EMBL" id="NER09077.1"/>
    </source>
</evidence>
<evidence type="ECO:0000256" key="1">
    <source>
        <dbReference type="ARBA" id="ARBA00022553"/>
    </source>
</evidence>
<dbReference type="InterPro" id="IPR008854">
    <property type="entry name" value="TPMT"/>
</dbReference>
<dbReference type="PROSITE" id="PS51585">
    <property type="entry name" value="SAM_MT_TPMT"/>
    <property type="match status" value="1"/>
</dbReference>
<evidence type="ECO:0000313" key="6">
    <source>
        <dbReference type="Proteomes" id="UP000468443"/>
    </source>
</evidence>
<dbReference type="RefSeq" id="WP_163691157.1">
    <property type="nucleotide sequence ID" value="NZ_FXTW01000001.1"/>
</dbReference>
<dbReference type="EMBL" id="JAABOP010000001">
    <property type="protein sequence ID" value="NER09077.1"/>
    <property type="molecule type" value="Genomic_DNA"/>
</dbReference>
<dbReference type="SUPFAM" id="SSF53335">
    <property type="entry name" value="S-adenosyl-L-methionine-dependent methyltransferases"/>
    <property type="match status" value="1"/>
</dbReference>
<dbReference type="PANTHER" id="PTHR32183:SF6">
    <property type="entry name" value="CYSTEINE SULFINATE DESULFINASE_CYSTEINE DESULFURASE AND RELATED ENZYMES"/>
    <property type="match status" value="1"/>
</dbReference>
<organism evidence="5 6">
    <name type="scientific">Muriicola jejuensis</name>
    <dbReference type="NCBI Taxonomy" id="504488"/>
    <lineage>
        <taxon>Bacteria</taxon>
        <taxon>Pseudomonadati</taxon>
        <taxon>Bacteroidota</taxon>
        <taxon>Flavobacteriia</taxon>
        <taxon>Flavobacteriales</taxon>
        <taxon>Flavobacteriaceae</taxon>
        <taxon>Muriicola</taxon>
    </lineage>
</organism>
<evidence type="ECO:0000256" key="4">
    <source>
        <dbReference type="ARBA" id="ARBA00022691"/>
    </source>
</evidence>
<dbReference type="Proteomes" id="UP000468443">
    <property type="component" value="Unassembled WGS sequence"/>
</dbReference>
<evidence type="ECO:0000256" key="2">
    <source>
        <dbReference type="ARBA" id="ARBA00022603"/>
    </source>
</evidence>
<sequence>MKGTKEYWDERYRNRKMGWDIGEVSRPLKEFIDQLPSTELQILVPGAGNGYEVSYLYEKGVSHVYGLDISEVPLANFRKANPNFPEEQLLLSDFFSLEGMKFDLILEQTFFCALEPNLREKYAQKMQSLLRDDGILAGLLFDFPLEEGGPPYGGNREDYRNLFSRYFSIRKLEKAYNSIPPRQGSELFFIFEKKTT</sequence>
<dbReference type="Pfam" id="PF05724">
    <property type="entry name" value="TPMT"/>
    <property type="match status" value="1"/>
</dbReference>
<keyword evidence="1" id="KW-0597">Phosphoprotein</keyword>
<dbReference type="GO" id="GO:0008757">
    <property type="term" value="F:S-adenosylmethionine-dependent methyltransferase activity"/>
    <property type="evidence" value="ECO:0007669"/>
    <property type="project" value="InterPro"/>
</dbReference>